<evidence type="ECO:0000313" key="5">
    <source>
        <dbReference type="Proteomes" id="UP001652680"/>
    </source>
</evidence>
<dbReference type="OrthoDB" id="6147874at2759"/>
<protein>
    <submittedName>
        <fullName evidence="6">Uncharacterized protein LOC108039147</fullName>
    </submittedName>
</protein>
<dbReference type="InterPro" id="IPR001254">
    <property type="entry name" value="Trypsin_dom"/>
</dbReference>
<reference evidence="5" key="1">
    <citation type="journal article" date="2021" name="Elife">
        <title>Highly contiguous assemblies of 101 drosophilid genomes.</title>
        <authorList>
            <person name="Kim B.Y."/>
            <person name="Wang J.R."/>
            <person name="Miller D.E."/>
            <person name="Barmina O."/>
            <person name="Delaney E."/>
            <person name="Thompson A."/>
            <person name="Comeault A.A."/>
            <person name="Peede D."/>
            <person name="D'Agostino E.R."/>
            <person name="Pelaez J."/>
            <person name="Aguilar J.M."/>
            <person name="Haji D."/>
            <person name="Matsunaga T."/>
            <person name="Armstrong E.E."/>
            <person name="Zych M."/>
            <person name="Ogawa Y."/>
            <person name="Stamenkovic-Radak M."/>
            <person name="Jelic M."/>
            <person name="Veselinovic M.S."/>
            <person name="Tanaskovic M."/>
            <person name="Eric P."/>
            <person name="Gao J.J."/>
            <person name="Katoh T.K."/>
            <person name="Toda M.J."/>
            <person name="Watabe H."/>
            <person name="Watada M."/>
            <person name="Davis J.S."/>
            <person name="Moyle L.C."/>
            <person name="Manoli G."/>
            <person name="Bertolini E."/>
            <person name="Kostal V."/>
            <person name="Hawley R.S."/>
            <person name="Takahashi A."/>
            <person name="Jones C.D."/>
            <person name="Price D.K."/>
            <person name="Whiteman N."/>
            <person name="Kopp A."/>
            <person name="Matute D.R."/>
            <person name="Petrov D.A."/>
        </authorList>
    </citation>
    <scope>NUCLEOTIDE SEQUENCE [LARGE SCALE GENOMIC DNA]</scope>
</reference>
<dbReference type="EnsemblMetazoa" id="XM_017116070.1">
    <property type="protein sequence ID" value="XP_016971559.1"/>
    <property type="gene ID" value="LOC108039147"/>
</dbReference>
<sequence>MFHEESEICAGAERGDTCRGDSGGPLVANITYRGHVFPSLIGVTSFGFKFCNARGFYANVTFHRQWIKKTISANNYDQDKEPFLDENCSNSRDKHGSVHQPWKALFLLLRLRTLDGVRFTAKSIHGHPKVTDVKTSFANDIALIELFRRVRYSDRVAPICFRPTLQKSENPPTSITAITSAENHTVQYENFSVIDRSHCSITIGYTIDDDQFCVNESSSILKSGAVLGANENTTLGEKFFLHGIVSFRKNGVVILTNITSYAEYIRSICIVTGDGLKTSSIGNFSAYGWGATENLYLSPILQTINLSHPPQSCLSFHEESQICAGAERGDTCHGDSGGPLVTNITYRGFVFPTLIGD</sequence>
<proteinExistence type="inferred from homology"/>
<feature type="domain" description="Peptidase S1" evidence="3">
    <location>
        <begin position="8"/>
        <end position="357"/>
    </location>
</feature>
<evidence type="ECO:0000256" key="1">
    <source>
        <dbReference type="ARBA" id="ARBA00023157"/>
    </source>
</evidence>
<keyword evidence="1" id="KW-1015">Disulfide bond</keyword>
<dbReference type="GO" id="GO:0004252">
    <property type="term" value="F:serine-type endopeptidase activity"/>
    <property type="evidence" value="ECO:0007669"/>
    <property type="project" value="InterPro"/>
</dbReference>
<evidence type="ECO:0000313" key="4">
    <source>
        <dbReference type="EnsemblMetazoa" id="XP_016971559.1"/>
    </source>
</evidence>
<keyword evidence="5" id="KW-1185">Reference proteome</keyword>
<dbReference type="SMART" id="SM00020">
    <property type="entry name" value="Tryp_SPc"/>
    <property type="match status" value="1"/>
</dbReference>
<dbReference type="InterPro" id="IPR009003">
    <property type="entry name" value="Peptidase_S1_PA"/>
</dbReference>
<dbReference type="InterPro" id="IPR043504">
    <property type="entry name" value="Peptidase_S1_PA_chymotrypsin"/>
</dbReference>
<dbReference type="PANTHER" id="PTHR24256">
    <property type="entry name" value="TRYPTASE-RELATED"/>
    <property type="match status" value="1"/>
</dbReference>
<dbReference type="GeneID" id="108039147"/>
<dbReference type="Pfam" id="PF00089">
    <property type="entry name" value="Trypsin"/>
    <property type="match status" value="3"/>
</dbReference>
<organism evidence="6">
    <name type="scientific">Drosophila rhopaloa</name>
    <name type="common">Fruit fly</name>
    <dbReference type="NCBI Taxonomy" id="1041015"/>
    <lineage>
        <taxon>Eukaryota</taxon>
        <taxon>Metazoa</taxon>
        <taxon>Ecdysozoa</taxon>
        <taxon>Arthropoda</taxon>
        <taxon>Hexapoda</taxon>
        <taxon>Insecta</taxon>
        <taxon>Pterygota</taxon>
        <taxon>Neoptera</taxon>
        <taxon>Endopterygota</taxon>
        <taxon>Diptera</taxon>
        <taxon>Brachycera</taxon>
        <taxon>Muscomorpha</taxon>
        <taxon>Ephydroidea</taxon>
        <taxon>Drosophilidae</taxon>
        <taxon>Drosophila</taxon>
        <taxon>Sophophora</taxon>
    </lineage>
</organism>
<evidence type="ECO:0000256" key="2">
    <source>
        <dbReference type="ARBA" id="ARBA00024195"/>
    </source>
</evidence>
<gene>
    <name evidence="6" type="primary">LOC108039147</name>
    <name evidence="4" type="synonym">108039147</name>
</gene>
<evidence type="ECO:0000313" key="6">
    <source>
        <dbReference type="RefSeq" id="XP_016971559.1"/>
    </source>
</evidence>
<dbReference type="RefSeq" id="XP_016971559.1">
    <property type="nucleotide sequence ID" value="XM_017116070.1"/>
</dbReference>
<reference evidence="6" key="2">
    <citation type="submission" date="2025-04" db="UniProtKB">
        <authorList>
            <consortium name="RefSeq"/>
        </authorList>
    </citation>
    <scope>IDENTIFICATION</scope>
</reference>
<dbReference type="Proteomes" id="UP001652680">
    <property type="component" value="Unassembled WGS sequence"/>
</dbReference>
<dbReference type="Gene3D" id="2.40.10.10">
    <property type="entry name" value="Trypsin-like serine proteases"/>
    <property type="match status" value="3"/>
</dbReference>
<accession>A0A6P4E527</accession>
<dbReference type="GO" id="GO:0006508">
    <property type="term" value="P:proteolysis"/>
    <property type="evidence" value="ECO:0007669"/>
    <property type="project" value="InterPro"/>
</dbReference>
<dbReference type="InterPro" id="IPR033116">
    <property type="entry name" value="TRYPSIN_SER"/>
</dbReference>
<dbReference type="AlphaFoldDB" id="A0A6P4E527"/>
<evidence type="ECO:0000259" key="3">
    <source>
        <dbReference type="PROSITE" id="PS50240"/>
    </source>
</evidence>
<dbReference type="PROSITE" id="PS50240">
    <property type="entry name" value="TRYPSIN_DOM"/>
    <property type="match status" value="1"/>
</dbReference>
<dbReference type="InterPro" id="IPR051487">
    <property type="entry name" value="Ser/Thr_Proteases_Immune/Dev"/>
</dbReference>
<dbReference type="PROSITE" id="PS00135">
    <property type="entry name" value="TRYPSIN_SER"/>
    <property type="match status" value="2"/>
</dbReference>
<reference evidence="4" key="3">
    <citation type="submission" date="2025-05" db="UniProtKB">
        <authorList>
            <consortium name="EnsemblMetazoa"/>
        </authorList>
    </citation>
    <scope>IDENTIFICATION</scope>
</reference>
<name>A0A6P4E527_DRORH</name>
<comment type="similarity">
    <text evidence="2">Belongs to the peptidase S1 family. CLIP subfamily.</text>
</comment>
<dbReference type="SUPFAM" id="SSF50494">
    <property type="entry name" value="Trypsin-like serine proteases"/>
    <property type="match status" value="3"/>
</dbReference>